<protein>
    <recommendedName>
        <fullName evidence="1">HTH marR-type domain-containing protein</fullName>
    </recommendedName>
</protein>
<dbReference type="PRINTS" id="PR00598">
    <property type="entry name" value="HTHMARR"/>
</dbReference>
<dbReference type="PANTHER" id="PTHR33164">
    <property type="entry name" value="TRANSCRIPTIONAL REGULATOR, MARR FAMILY"/>
    <property type="match status" value="1"/>
</dbReference>
<dbReference type="GO" id="GO:0006950">
    <property type="term" value="P:response to stress"/>
    <property type="evidence" value="ECO:0007669"/>
    <property type="project" value="TreeGrafter"/>
</dbReference>
<proteinExistence type="predicted"/>
<organism evidence="2">
    <name type="scientific">hydrothermal vent metagenome</name>
    <dbReference type="NCBI Taxonomy" id="652676"/>
    <lineage>
        <taxon>unclassified sequences</taxon>
        <taxon>metagenomes</taxon>
        <taxon>ecological metagenomes</taxon>
    </lineage>
</organism>
<dbReference type="GO" id="GO:0003700">
    <property type="term" value="F:DNA-binding transcription factor activity"/>
    <property type="evidence" value="ECO:0007669"/>
    <property type="project" value="InterPro"/>
</dbReference>
<dbReference type="Gene3D" id="1.10.10.10">
    <property type="entry name" value="Winged helix-like DNA-binding domain superfamily/Winged helix DNA-binding domain"/>
    <property type="match status" value="1"/>
</dbReference>
<accession>A0A3B0TR01</accession>
<dbReference type="PROSITE" id="PS50995">
    <property type="entry name" value="HTH_MARR_2"/>
    <property type="match status" value="1"/>
</dbReference>
<gene>
    <name evidence="2" type="ORF">MNBD_ALPHA11-1696</name>
</gene>
<name>A0A3B0TR01_9ZZZZ</name>
<dbReference type="EMBL" id="UOEQ01000199">
    <property type="protein sequence ID" value="VAW19140.1"/>
    <property type="molecule type" value="Genomic_DNA"/>
</dbReference>
<sequence>MQLFFLNVNANASIIVAMTRPDKTTVEIWIGLNRAHRAILSSVEKSLKDASMPPLSWYDVLHELDIAGAKGARAYLLQEKLLLPQYALSRLIERIEKAGFLQRQSCTDDGRGQILIITQSGKIIRKKIWSVYGNALQQAIGNNLCHEDKEQLLQLLVQLKQTDQKL</sequence>
<dbReference type="InterPro" id="IPR036390">
    <property type="entry name" value="WH_DNA-bd_sf"/>
</dbReference>
<dbReference type="InterPro" id="IPR036388">
    <property type="entry name" value="WH-like_DNA-bd_sf"/>
</dbReference>
<dbReference type="Pfam" id="PF12802">
    <property type="entry name" value="MarR_2"/>
    <property type="match status" value="1"/>
</dbReference>
<feature type="domain" description="HTH marR-type" evidence="1">
    <location>
        <begin position="25"/>
        <end position="161"/>
    </location>
</feature>
<evidence type="ECO:0000313" key="2">
    <source>
        <dbReference type="EMBL" id="VAW19140.1"/>
    </source>
</evidence>
<dbReference type="SUPFAM" id="SSF46785">
    <property type="entry name" value="Winged helix' DNA-binding domain"/>
    <property type="match status" value="1"/>
</dbReference>
<dbReference type="AlphaFoldDB" id="A0A3B0TR01"/>
<dbReference type="InterPro" id="IPR039422">
    <property type="entry name" value="MarR/SlyA-like"/>
</dbReference>
<reference evidence="2" key="1">
    <citation type="submission" date="2018-06" db="EMBL/GenBank/DDBJ databases">
        <authorList>
            <person name="Zhirakovskaya E."/>
        </authorList>
    </citation>
    <scope>NUCLEOTIDE SEQUENCE</scope>
</reference>
<evidence type="ECO:0000259" key="1">
    <source>
        <dbReference type="PROSITE" id="PS50995"/>
    </source>
</evidence>
<dbReference type="InterPro" id="IPR000835">
    <property type="entry name" value="HTH_MarR-typ"/>
</dbReference>
<dbReference type="PANTHER" id="PTHR33164:SF104">
    <property type="entry name" value="TRANSCRIPTIONAL REGULATORY PROTEIN"/>
    <property type="match status" value="1"/>
</dbReference>